<evidence type="ECO:0000256" key="2">
    <source>
        <dbReference type="ARBA" id="ARBA00007400"/>
    </source>
</evidence>
<feature type="transmembrane region" description="Helical" evidence="7">
    <location>
        <begin position="86"/>
        <end position="104"/>
    </location>
</feature>
<keyword evidence="5 7" id="KW-1133">Transmembrane helix</keyword>
<dbReference type="Proteomes" id="UP000658382">
    <property type="component" value="Unassembled WGS sequence"/>
</dbReference>
<keyword evidence="9" id="KW-0012">Acyltransferase</keyword>
<dbReference type="EMBL" id="BMNQ01000004">
    <property type="protein sequence ID" value="GGJ85921.1"/>
    <property type="molecule type" value="Genomic_DNA"/>
</dbReference>
<feature type="transmembrane region" description="Helical" evidence="7">
    <location>
        <begin position="45"/>
        <end position="65"/>
    </location>
</feature>
<comment type="similarity">
    <text evidence="2">Belongs to the acyltransferase 3 family.</text>
</comment>
<feature type="transmembrane region" description="Helical" evidence="7">
    <location>
        <begin position="256"/>
        <end position="272"/>
    </location>
</feature>
<name>A0A917PP42_9BACI</name>
<dbReference type="InterPro" id="IPR002656">
    <property type="entry name" value="Acyl_transf_3_dom"/>
</dbReference>
<feature type="transmembrane region" description="Helical" evidence="7">
    <location>
        <begin position="284"/>
        <end position="307"/>
    </location>
</feature>
<evidence type="ECO:0000259" key="8">
    <source>
        <dbReference type="Pfam" id="PF01757"/>
    </source>
</evidence>
<sequence length="387" mass="44062">MGQGKKVINEIFFLRTIACLAVVFLHAISSSLLFADGHNETMLRIVQLFLMFGTPTFVFISELLLANSYQDKIPNGFFSKRVKFILTPYIIMAIIYAWFNLWNANQLTISSFVSDVIGNVLGGYHGYFVLIIFQFYILHFIFQKYIAHRYSPWLILGVSLIINIGYLGIFNVLRLPPSANEHILNFWNDGFKLLFFGWIFYFAVAFYCGRNYDLIKHKVTRNAGKIITVLALSVSLLMFDYFILGFESIHSKRFDIVFYTMSIIGILIYLASKMNKVPNLVMLISRYSFGIYLLHPLLISLIVKYGLVPNDNLILYIAITFLVTVSTAVFLTFLLNKSRIGVYVVGKVKNTAYADKKGVKKNDGLGTKNDTQNIKSAILAVFLFGGE</sequence>
<dbReference type="GO" id="GO:0009246">
    <property type="term" value="P:enterobacterial common antigen biosynthetic process"/>
    <property type="evidence" value="ECO:0007669"/>
    <property type="project" value="TreeGrafter"/>
</dbReference>
<dbReference type="GO" id="GO:0005886">
    <property type="term" value="C:plasma membrane"/>
    <property type="evidence" value="ECO:0007669"/>
    <property type="project" value="UniProtKB-SubCell"/>
</dbReference>
<gene>
    <name evidence="9" type="primary">yfiQ</name>
    <name evidence="9" type="ORF">GCM10007063_05480</name>
</gene>
<feature type="transmembrane region" description="Helical" evidence="7">
    <location>
        <begin position="124"/>
        <end position="142"/>
    </location>
</feature>
<keyword evidence="6 7" id="KW-0472">Membrane</keyword>
<evidence type="ECO:0000256" key="6">
    <source>
        <dbReference type="ARBA" id="ARBA00023136"/>
    </source>
</evidence>
<evidence type="ECO:0000256" key="4">
    <source>
        <dbReference type="ARBA" id="ARBA00022692"/>
    </source>
</evidence>
<evidence type="ECO:0000313" key="10">
    <source>
        <dbReference type="Proteomes" id="UP000658382"/>
    </source>
</evidence>
<keyword evidence="4 7" id="KW-0812">Transmembrane</keyword>
<proteinExistence type="inferred from homology"/>
<dbReference type="PANTHER" id="PTHR40074:SF2">
    <property type="entry name" value="O-ACETYLTRANSFERASE WECH"/>
    <property type="match status" value="1"/>
</dbReference>
<evidence type="ECO:0000256" key="3">
    <source>
        <dbReference type="ARBA" id="ARBA00022475"/>
    </source>
</evidence>
<evidence type="ECO:0000313" key="9">
    <source>
        <dbReference type="EMBL" id="GGJ85921.1"/>
    </source>
</evidence>
<comment type="caution">
    <text evidence="9">The sequence shown here is derived from an EMBL/GenBank/DDBJ whole genome shotgun (WGS) entry which is preliminary data.</text>
</comment>
<organism evidence="9 10">
    <name type="scientific">Lentibacillus kapialis</name>
    <dbReference type="NCBI Taxonomy" id="340214"/>
    <lineage>
        <taxon>Bacteria</taxon>
        <taxon>Bacillati</taxon>
        <taxon>Bacillota</taxon>
        <taxon>Bacilli</taxon>
        <taxon>Bacillales</taxon>
        <taxon>Bacillaceae</taxon>
        <taxon>Lentibacillus</taxon>
    </lineage>
</organism>
<evidence type="ECO:0000256" key="5">
    <source>
        <dbReference type="ARBA" id="ARBA00022989"/>
    </source>
</evidence>
<feature type="transmembrane region" description="Helical" evidence="7">
    <location>
        <begin position="224"/>
        <end position="244"/>
    </location>
</feature>
<feature type="transmembrane region" description="Helical" evidence="7">
    <location>
        <begin position="313"/>
        <end position="335"/>
    </location>
</feature>
<keyword evidence="3" id="KW-1003">Cell membrane</keyword>
<dbReference type="RefSeq" id="WP_188631536.1">
    <property type="nucleotide sequence ID" value="NZ_BMNQ01000004.1"/>
</dbReference>
<dbReference type="GO" id="GO:0016413">
    <property type="term" value="F:O-acetyltransferase activity"/>
    <property type="evidence" value="ECO:0007669"/>
    <property type="project" value="TreeGrafter"/>
</dbReference>
<evidence type="ECO:0000256" key="1">
    <source>
        <dbReference type="ARBA" id="ARBA00004651"/>
    </source>
</evidence>
<protein>
    <submittedName>
        <fullName evidence="9">Membrane-bound acyltransferase YfiQ</fullName>
    </submittedName>
</protein>
<dbReference type="Pfam" id="PF01757">
    <property type="entry name" value="Acyl_transf_3"/>
    <property type="match status" value="1"/>
</dbReference>
<reference evidence="9" key="1">
    <citation type="journal article" date="2014" name="Int. J. Syst. Evol. Microbiol.">
        <title>Complete genome sequence of Corynebacterium casei LMG S-19264T (=DSM 44701T), isolated from a smear-ripened cheese.</title>
        <authorList>
            <consortium name="US DOE Joint Genome Institute (JGI-PGF)"/>
            <person name="Walter F."/>
            <person name="Albersmeier A."/>
            <person name="Kalinowski J."/>
            <person name="Ruckert C."/>
        </authorList>
    </citation>
    <scope>NUCLEOTIDE SEQUENCE</scope>
    <source>
        <strain evidence="9">JCM 12580</strain>
    </source>
</reference>
<evidence type="ECO:0000256" key="7">
    <source>
        <dbReference type="SAM" id="Phobius"/>
    </source>
</evidence>
<feature type="transmembrane region" description="Helical" evidence="7">
    <location>
        <begin position="193"/>
        <end position="212"/>
    </location>
</feature>
<feature type="transmembrane region" description="Helical" evidence="7">
    <location>
        <begin position="154"/>
        <end position="173"/>
    </location>
</feature>
<accession>A0A917PP42</accession>
<keyword evidence="10" id="KW-1185">Reference proteome</keyword>
<dbReference type="AlphaFoldDB" id="A0A917PP42"/>
<dbReference type="PANTHER" id="PTHR40074">
    <property type="entry name" value="O-ACETYLTRANSFERASE WECH"/>
    <property type="match status" value="1"/>
</dbReference>
<feature type="transmembrane region" description="Helical" evidence="7">
    <location>
        <begin position="12"/>
        <end position="33"/>
    </location>
</feature>
<comment type="subcellular location">
    <subcellularLocation>
        <location evidence="1">Cell membrane</location>
        <topology evidence="1">Multi-pass membrane protein</topology>
    </subcellularLocation>
</comment>
<feature type="domain" description="Acyltransferase 3" evidence="8">
    <location>
        <begin position="13"/>
        <end position="329"/>
    </location>
</feature>
<keyword evidence="9" id="KW-0808">Transferase</keyword>
<reference evidence="9" key="2">
    <citation type="submission" date="2020-09" db="EMBL/GenBank/DDBJ databases">
        <authorList>
            <person name="Sun Q."/>
            <person name="Ohkuma M."/>
        </authorList>
    </citation>
    <scope>NUCLEOTIDE SEQUENCE</scope>
    <source>
        <strain evidence="9">JCM 12580</strain>
    </source>
</reference>